<keyword evidence="8" id="KW-0067">ATP-binding</keyword>
<keyword evidence="3" id="KW-0444">Lipid biosynthesis</keyword>
<evidence type="ECO:0000256" key="1">
    <source>
        <dbReference type="ARBA" id="ARBA00001946"/>
    </source>
</evidence>
<keyword evidence="4" id="KW-0808">Transferase</keyword>
<keyword evidence="15" id="KW-1185">Reference proteome</keyword>
<dbReference type="PANTHER" id="PTHR12358:SF106">
    <property type="entry name" value="LIPID KINASE YEGS"/>
    <property type="match status" value="1"/>
</dbReference>
<dbReference type="InterPro" id="IPR001206">
    <property type="entry name" value="Diacylglycerol_kinase_cat_dom"/>
</dbReference>
<name>A0A370HZA0_9NOCA</name>
<dbReference type="GO" id="GO:0046872">
    <property type="term" value="F:metal ion binding"/>
    <property type="evidence" value="ECO:0007669"/>
    <property type="project" value="UniProtKB-KW"/>
</dbReference>
<keyword evidence="5" id="KW-0479">Metal-binding</keyword>
<dbReference type="GO" id="GO:0005886">
    <property type="term" value="C:plasma membrane"/>
    <property type="evidence" value="ECO:0007669"/>
    <property type="project" value="TreeGrafter"/>
</dbReference>
<feature type="domain" description="DAGKc" evidence="13">
    <location>
        <begin position="3"/>
        <end position="140"/>
    </location>
</feature>
<dbReference type="InterPro" id="IPR016064">
    <property type="entry name" value="NAD/diacylglycerol_kinase_sf"/>
</dbReference>
<dbReference type="InterPro" id="IPR005218">
    <property type="entry name" value="Diacylglycerol/lipid_kinase"/>
</dbReference>
<gene>
    <name evidence="14" type="ORF">DFR76_109167</name>
</gene>
<dbReference type="Pfam" id="PF00781">
    <property type="entry name" value="DAGK_cat"/>
    <property type="match status" value="1"/>
</dbReference>
<keyword evidence="10" id="KW-0443">Lipid metabolism</keyword>
<dbReference type="InterPro" id="IPR045540">
    <property type="entry name" value="YegS/DAGK_C"/>
</dbReference>
<keyword evidence="6" id="KW-0547">Nucleotide-binding</keyword>
<evidence type="ECO:0000256" key="7">
    <source>
        <dbReference type="ARBA" id="ARBA00022777"/>
    </source>
</evidence>
<evidence type="ECO:0000256" key="9">
    <source>
        <dbReference type="ARBA" id="ARBA00022842"/>
    </source>
</evidence>
<dbReference type="PANTHER" id="PTHR12358">
    <property type="entry name" value="SPHINGOSINE KINASE"/>
    <property type="match status" value="1"/>
</dbReference>
<dbReference type="GO" id="GO:0004143">
    <property type="term" value="F:ATP-dependent diacylglycerol kinase activity"/>
    <property type="evidence" value="ECO:0007669"/>
    <property type="project" value="TreeGrafter"/>
</dbReference>
<evidence type="ECO:0000256" key="8">
    <source>
        <dbReference type="ARBA" id="ARBA00022840"/>
    </source>
</evidence>
<dbReference type="Gene3D" id="3.40.50.10330">
    <property type="entry name" value="Probable inorganic polyphosphate/atp-NAD kinase, domain 1"/>
    <property type="match status" value="1"/>
</dbReference>
<dbReference type="InterPro" id="IPR017438">
    <property type="entry name" value="ATP-NAD_kinase_N"/>
</dbReference>
<dbReference type="SUPFAM" id="SSF111331">
    <property type="entry name" value="NAD kinase/diacylglycerol kinase-like"/>
    <property type="match status" value="1"/>
</dbReference>
<keyword evidence="7 14" id="KW-0418">Kinase</keyword>
<dbReference type="Pfam" id="PF19279">
    <property type="entry name" value="YegS_C"/>
    <property type="match status" value="1"/>
</dbReference>
<sequence>MSDTIRSVLLVTNPLSGHGKGITAAAAARARFEERGVRVTEVCGSTAAESVRLVRDSLTGRTAAARPDAVVCAGGDGLVCVVLQALAGSGVPLGMIPGGTGNDLARELGVPEDDPITAVDIVLAGKTRAIDLGVVRSARPTAATEPQFGGDALPGPIYFATVAGTGFDARVTLRANRMSYPRGRLRYTLAALIELASGLSVPYRIELRGVPGESEPTILEADAIMVAVGNTRSYGGGMQICPDAIIDDGLLDLTVVGALPRLDMIRLLPALSSGKRVDHPAVHQYRATDITLTAPGAPATADGEPAGALPATFQILPSAQSVLVA</sequence>
<dbReference type="STRING" id="1210086.GCA_001613105_07833"/>
<keyword evidence="12" id="KW-1208">Phospholipid metabolism</keyword>
<evidence type="ECO:0000256" key="3">
    <source>
        <dbReference type="ARBA" id="ARBA00022516"/>
    </source>
</evidence>
<keyword evidence="11" id="KW-0594">Phospholipid biosynthesis</keyword>
<dbReference type="GO" id="GO:0008654">
    <property type="term" value="P:phospholipid biosynthetic process"/>
    <property type="evidence" value="ECO:0007669"/>
    <property type="project" value="UniProtKB-KW"/>
</dbReference>
<evidence type="ECO:0000256" key="12">
    <source>
        <dbReference type="ARBA" id="ARBA00023264"/>
    </source>
</evidence>
<accession>A0A370HZA0</accession>
<comment type="similarity">
    <text evidence="2">Belongs to the diacylglycerol/lipid kinase family.</text>
</comment>
<evidence type="ECO:0000256" key="10">
    <source>
        <dbReference type="ARBA" id="ARBA00023098"/>
    </source>
</evidence>
<evidence type="ECO:0000256" key="2">
    <source>
        <dbReference type="ARBA" id="ARBA00005983"/>
    </source>
</evidence>
<dbReference type="RefSeq" id="WP_082876611.1">
    <property type="nucleotide sequence ID" value="NZ_QQBC01000009.1"/>
</dbReference>
<evidence type="ECO:0000256" key="5">
    <source>
        <dbReference type="ARBA" id="ARBA00022723"/>
    </source>
</evidence>
<proteinExistence type="inferred from homology"/>
<dbReference type="AlphaFoldDB" id="A0A370HZA0"/>
<keyword evidence="9" id="KW-0460">Magnesium</keyword>
<dbReference type="GO" id="GO:0005524">
    <property type="term" value="F:ATP binding"/>
    <property type="evidence" value="ECO:0007669"/>
    <property type="project" value="UniProtKB-KW"/>
</dbReference>
<evidence type="ECO:0000313" key="14">
    <source>
        <dbReference type="EMBL" id="RDI63827.1"/>
    </source>
</evidence>
<evidence type="ECO:0000256" key="11">
    <source>
        <dbReference type="ARBA" id="ARBA00023209"/>
    </source>
</evidence>
<evidence type="ECO:0000259" key="13">
    <source>
        <dbReference type="PROSITE" id="PS50146"/>
    </source>
</evidence>
<protein>
    <submittedName>
        <fullName evidence="14">Diacylglycerol kinase</fullName>
    </submittedName>
</protein>
<reference evidence="14 15" key="1">
    <citation type="submission" date="2018-07" db="EMBL/GenBank/DDBJ databases">
        <title>Genomic Encyclopedia of Type Strains, Phase IV (KMG-IV): sequencing the most valuable type-strain genomes for metagenomic binning, comparative biology and taxonomic classification.</title>
        <authorList>
            <person name="Goeker M."/>
        </authorList>
    </citation>
    <scope>NUCLEOTIDE SEQUENCE [LARGE SCALE GENOMIC DNA]</scope>
    <source>
        <strain evidence="14 15">DSM 44290</strain>
    </source>
</reference>
<evidence type="ECO:0000256" key="4">
    <source>
        <dbReference type="ARBA" id="ARBA00022679"/>
    </source>
</evidence>
<evidence type="ECO:0000256" key="6">
    <source>
        <dbReference type="ARBA" id="ARBA00022741"/>
    </source>
</evidence>
<dbReference type="EMBL" id="QQBC01000009">
    <property type="protein sequence ID" value="RDI63827.1"/>
    <property type="molecule type" value="Genomic_DNA"/>
</dbReference>
<dbReference type="Proteomes" id="UP000254869">
    <property type="component" value="Unassembled WGS sequence"/>
</dbReference>
<organism evidence="14 15">
    <name type="scientific">Nocardia pseudobrasiliensis</name>
    <dbReference type="NCBI Taxonomy" id="45979"/>
    <lineage>
        <taxon>Bacteria</taxon>
        <taxon>Bacillati</taxon>
        <taxon>Actinomycetota</taxon>
        <taxon>Actinomycetes</taxon>
        <taxon>Mycobacteriales</taxon>
        <taxon>Nocardiaceae</taxon>
        <taxon>Nocardia</taxon>
    </lineage>
</organism>
<dbReference type="PROSITE" id="PS50146">
    <property type="entry name" value="DAGK"/>
    <property type="match status" value="1"/>
</dbReference>
<comment type="cofactor">
    <cofactor evidence="1">
        <name>Mg(2+)</name>
        <dbReference type="ChEBI" id="CHEBI:18420"/>
    </cofactor>
</comment>
<comment type="caution">
    <text evidence="14">The sequence shown here is derived from an EMBL/GenBank/DDBJ whole genome shotgun (WGS) entry which is preliminary data.</text>
</comment>
<dbReference type="SMART" id="SM00046">
    <property type="entry name" value="DAGKc"/>
    <property type="match status" value="1"/>
</dbReference>
<dbReference type="Gene3D" id="2.60.200.40">
    <property type="match status" value="1"/>
</dbReference>
<evidence type="ECO:0000313" key="15">
    <source>
        <dbReference type="Proteomes" id="UP000254869"/>
    </source>
</evidence>
<dbReference type="NCBIfam" id="TIGR00147">
    <property type="entry name" value="YegS/Rv2252/BmrU family lipid kinase"/>
    <property type="match status" value="1"/>
</dbReference>
<dbReference type="InterPro" id="IPR050187">
    <property type="entry name" value="Lipid_Phosphate_FormReg"/>
</dbReference>